<dbReference type="AlphaFoldDB" id="A0AAV0XG40"/>
<evidence type="ECO:0000256" key="1">
    <source>
        <dbReference type="SAM" id="MobiDB-lite"/>
    </source>
</evidence>
<protein>
    <submittedName>
        <fullName evidence="2">Uncharacterized protein</fullName>
    </submittedName>
</protein>
<evidence type="ECO:0000313" key="2">
    <source>
        <dbReference type="EMBL" id="CAI6366958.1"/>
    </source>
</evidence>
<feature type="compositionally biased region" description="Polar residues" evidence="1">
    <location>
        <begin position="1"/>
        <end position="14"/>
    </location>
</feature>
<dbReference type="EMBL" id="CARXXK010000004">
    <property type="protein sequence ID" value="CAI6366958.1"/>
    <property type="molecule type" value="Genomic_DNA"/>
</dbReference>
<evidence type="ECO:0000313" key="3">
    <source>
        <dbReference type="Proteomes" id="UP001160148"/>
    </source>
</evidence>
<feature type="region of interest" description="Disordered" evidence="1">
    <location>
        <begin position="1"/>
        <end position="26"/>
    </location>
</feature>
<sequence length="113" mass="13293">MSTWKNETNTNANRQPDKNKTTISRRSQGLKFNPHCFYTRPSRTRIIIQTKTTLWLKKNLSSQVETSRAPYYAIANNYEAIFSISGRLNYHQRNEIRNKITLAPMMQFQTHPS</sequence>
<proteinExistence type="predicted"/>
<keyword evidence="3" id="KW-1185">Reference proteome</keyword>
<gene>
    <name evidence="2" type="ORF">MEUPH1_LOCUS21485</name>
</gene>
<organism evidence="2 3">
    <name type="scientific">Macrosiphum euphorbiae</name>
    <name type="common">potato aphid</name>
    <dbReference type="NCBI Taxonomy" id="13131"/>
    <lineage>
        <taxon>Eukaryota</taxon>
        <taxon>Metazoa</taxon>
        <taxon>Ecdysozoa</taxon>
        <taxon>Arthropoda</taxon>
        <taxon>Hexapoda</taxon>
        <taxon>Insecta</taxon>
        <taxon>Pterygota</taxon>
        <taxon>Neoptera</taxon>
        <taxon>Paraneoptera</taxon>
        <taxon>Hemiptera</taxon>
        <taxon>Sternorrhyncha</taxon>
        <taxon>Aphidomorpha</taxon>
        <taxon>Aphidoidea</taxon>
        <taxon>Aphididae</taxon>
        <taxon>Macrosiphini</taxon>
        <taxon>Macrosiphum</taxon>
    </lineage>
</organism>
<dbReference type="Proteomes" id="UP001160148">
    <property type="component" value="Unassembled WGS sequence"/>
</dbReference>
<comment type="caution">
    <text evidence="2">The sequence shown here is derived from an EMBL/GenBank/DDBJ whole genome shotgun (WGS) entry which is preliminary data.</text>
</comment>
<accession>A0AAV0XG40</accession>
<reference evidence="2 3" key="1">
    <citation type="submission" date="2023-01" db="EMBL/GenBank/DDBJ databases">
        <authorList>
            <person name="Whitehead M."/>
        </authorList>
    </citation>
    <scope>NUCLEOTIDE SEQUENCE [LARGE SCALE GENOMIC DNA]</scope>
</reference>
<name>A0AAV0XG40_9HEMI</name>